<reference evidence="1 2" key="1">
    <citation type="submission" date="2016-10" db="EMBL/GenBank/DDBJ databases">
        <authorList>
            <person name="de Groot N.N."/>
        </authorList>
    </citation>
    <scope>NUCLEOTIDE SEQUENCE [LARGE SCALE GENOMIC DNA]</scope>
    <source>
        <strain evidence="1 2">DSM 1801</strain>
    </source>
</reference>
<accession>A0A1I0FUU2</accession>
<organism evidence="1 2">
    <name type="scientific">[Clostridium] polysaccharolyticum</name>
    <dbReference type="NCBI Taxonomy" id="29364"/>
    <lineage>
        <taxon>Bacteria</taxon>
        <taxon>Bacillati</taxon>
        <taxon>Bacillota</taxon>
        <taxon>Clostridia</taxon>
        <taxon>Lachnospirales</taxon>
        <taxon>Lachnospiraceae</taxon>
    </lineage>
</organism>
<gene>
    <name evidence="1" type="ORF">SAMN04487772_1386</name>
</gene>
<dbReference type="RefSeq" id="WP_092479028.1">
    <property type="nucleotide sequence ID" value="NZ_FOHN01000038.1"/>
</dbReference>
<sequence length="152" mass="17668">MALTQLDEAQKISLRNRAKDELVRIETLIADKDKKRMIDDFKEKFSLCEIVYKVILEEHQFNKTGKHLDYLKVTMTQVPHALTFAGYDFDKDLLTKLFGAEEKIGSRSVKKLRDALTHSMNDKAVNELSDRYEELNGYMDSFLNKIRTFDAA</sequence>
<dbReference type="OrthoDB" id="9826215at2"/>
<evidence type="ECO:0000313" key="2">
    <source>
        <dbReference type="Proteomes" id="UP000199800"/>
    </source>
</evidence>
<protein>
    <submittedName>
        <fullName evidence="1">Uncharacterized protein</fullName>
    </submittedName>
</protein>
<dbReference type="STRING" id="29364.SAMN04487772_1386"/>
<dbReference type="Proteomes" id="UP000199800">
    <property type="component" value="Unassembled WGS sequence"/>
</dbReference>
<name>A0A1I0FUU2_9FIRM</name>
<dbReference type="AlphaFoldDB" id="A0A1I0FUU2"/>
<evidence type="ECO:0000313" key="1">
    <source>
        <dbReference type="EMBL" id="SET62073.1"/>
    </source>
</evidence>
<dbReference type="EMBL" id="FOHN01000038">
    <property type="protein sequence ID" value="SET62073.1"/>
    <property type="molecule type" value="Genomic_DNA"/>
</dbReference>
<keyword evidence="2" id="KW-1185">Reference proteome</keyword>
<proteinExistence type="predicted"/>